<organism evidence="1">
    <name type="scientific">Mycobacterium xenopi 4042</name>
    <dbReference type="NCBI Taxonomy" id="1299334"/>
    <lineage>
        <taxon>Bacteria</taxon>
        <taxon>Bacillati</taxon>
        <taxon>Actinomycetota</taxon>
        <taxon>Actinomycetes</taxon>
        <taxon>Mycobacteriales</taxon>
        <taxon>Mycobacteriaceae</taxon>
        <taxon>Mycobacterium</taxon>
    </lineage>
</organism>
<sequence length="72" mass="8210">MLDGYLARLQAAGVEALPDREYMWIAYCRTPAWGFCMWAITPDEMYSTELVTAVLRRFAVAYAELGTAELLR</sequence>
<comment type="caution">
    <text evidence="1">The sequence shown here is derived from an EMBL/GenBank/DDBJ whole genome shotgun (WGS) entry which is preliminary data.</text>
</comment>
<dbReference type="PATRIC" id="fig|1299334.3.peg.6489"/>
<name>X8AHB7_MYCXE</name>
<reference evidence="1" key="1">
    <citation type="submission" date="2014-01" db="EMBL/GenBank/DDBJ databases">
        <authorList>
            <person name="Brown-Elliot B."/>
            <person name="Wallace R."/>
            <person name="Lenaerts A."/>
            <person name="Ordway D."/>
            <person name="DeGroote M.A."/>
            <person name="Parker T."/>
            <person name="Sizemore C."/>
            <person name="Tallon L.J."/>
            <person name="Sadzewicz L.K."/>
            <person name="Sengamalay N."/>
            <person name="Fraser C.M."/>
            <person name="Hine E."/>
            <person name="Shefchek K.A."/>
            <person name="Das S.P."/>
            <person name="Tettelin H."/>
        </authorList>
    </citation>
    <scope>NUCLEOTIDE SEQUENCE [LARGE SCALE GENOMIC DNA]</scope>
    <source>
        <strain evidence="1">4042</strain>
    </source>
</reference>
<dbReference type="AlphaFoldDB" id="X8AHB7"/>
<evidence type="ECO:0000313" key="1">
    <source>
        <dbReference type="EMBL" id="EUA30561.1"/>
    </source>
</evidence>
<proteinExistence type="predicted"/>
<gene>
    <name evidence="1" type="ORF">I553_4818</name>
</gene>
<dbReference type="EMBL" id="JAOB01000060">
    <property type="protein sequence ID" value="EUA30561.1"/>
    <property type="molecule type" value="Genomic_DNA"/>
</dbReference>
<protein>
    <submittedName>
        <fullName evidence="1">Uncharacterized protein</fullName>
    </submittedName>
</protein>
<accession>X8AHB7</accession>